<dbReference type="OrthoDB" id="550577at2759"/>
<dbReference type="EMBL" id="KB456269">
    <property type="protein sequence ID" value="EMF09224.1"/>
    <property type="molecule type" value="Genomic_DNA"/>
</dbReference>
<evidence type="ECO:0000313" key="3">
    <source>
        <dbReference type="Proteomes" id="UP000016931"/>
    </source>
</evidence>
<evidence type="ECO:0000256" key="1">
    <source>
        <dbReference type="SAM" id="SignalP"/>
    </source>
</evidence>
<dbReference type="AlphaFoldDB" id="N1QGU2"/>
<dbReference type="HOGENOM" id="CLU_1190526_0_0_1"/>
<accession>N1QGU2</accession>
<dbReference type="GeneID" id="27898707"/>
<keyword evidence="1" id="KW-0732">Signal</keyword>
<proteinExistence type="predicted"/>
<dbReference type="Proteomes" id="UP000016931">
    <property type="component" value="Unassembled WGS sequence"/>
</dbReference>
<organism evidence="2 3">
    <name type="scientific">Sphaerulina musiva (strain SO2202)</name>
    <name type="common">Poplar stem canker fungus</name>
    <name type="synonym">Septoria musiva</name>
    <dbReference type="NCBI Taxonomy" id="692275"/>
    <lineage>
        <taxon>Eukaryota</taxon>
        <taxon>Fungi</taxon>
        <taxon>Dikarya</taxon>
        <taxon>Ascomycota</taxon>
        <taxon>Pezizomycotina</taxon>
        <taxon>Dothideomycetes</taxon>
        <taxon>Dothideomycetidae</taxon>
        <taxon>Mycosphaerellales</taxon>
        <taxon>Mycosphaerellaceae</taxon>
        <taxon>Sphaerulina</taxon>
    </lineage>
</organism>
<dbReference type="RefSeq" id="XP_016757345.1">
    <property type="nucleotide sequence ID" value="XM_016901570.1"/>
</dbReference>
<dbReference type="STRING" id="692275.N1QGU2"/>
<gene>
    <name evidence="2" type="ORF">SEPMUDRAFT_120095</name>
</gene>
<feature type="signal peptide" evidence="1">
    <location>
        <begin position="1"/>
        <end position="22"/>
    </location>
</feature>
<sequence length="233" mass="25611">MKSTILTSFLLAATTAIHTALAYSPPLKITSMTTHQPIGSGSTNFYYINFAIQGIPSRRFSSSSSSAYCQISWGDNGWTNPQPYSIHVPTGTWMNCDSTPGSYDGTSAFQFQLFPYFSIGNFTSGVRKISQEWAYGLSNADTAGLTYASLFDGNAVSRYHKLTTTRYFRADFGGVTQDESSSSSNFRARFVAAYTDTLSSTGDCSYPTTEAIRTTSKGIYQQASILFFKRNIF</sequence>
<name>N1QGU2_SPHMS</name>
<reference evidence="2 3" key="1">
    <citation type="journal article" date="2012" name="PLoS Pathog.">
        <title>Diverse lifestyles and strategies of plant pathogenesis encoded in the genomes of eighteen Dothideomycetes fungi.</title>
        <authorList>
            <person name="Ohm R.A."/>
            <person name="Feau N."/>
            <person name="Henrissat B."/>
            <person name="Schoch C.L."/>
            <person name="Horwitz B.A."/>
            <person name="Barry K.W."/>
            <person name="Condon B.J."/>
            <person name="Copeland A.C."/>
            <person name="Dhillon B."/>
            <person name="Glaser F."/>
            <person name="Hesse C.N."/>
            <person name="Kosti I."/>
            <person name="LaButti K."/>
            <person name="Lindquist E.A."/>
            <person name="Lucas S."/>
            <person name="Salamov A.A."/>
            <person name="Bradshaw R.E."/>
            <person name="Ciuffetti L."/>
            <person name="Hamelin R.C."/>
            <person name="Kema G.H.J."/>
            <person name="Lawrence C."/>
            <person name="Scott J.A."/>
            <person name="Spatafora J.W."/>
            <person name="Turgeon B.G."/>
            <person name="de Wit P.J.G.M."/>
            <person name="Zhong S."/>
            <person name="Goodwin S.B."/>
            <person name="Grigoriev I.V."/>
        </authorList>
    </citation>
    <scope>NUCLEOTIDE SEQUENCE [LARGE SCALE GENOMIC DNA]</scope>
    <source>
        <strain evidence="2 3">SO2202</strain>
    </source>
</reference>
<feature type="chain" id="PRO_5004110803" evidence="1">
    <location>
        <begin position="23"/>
        <end position="233"/>
    </location>
</feature>
<evidence type="ECO:0000313" key="2">
    <source>
        <dbReference type="EMBL" id="EMF09224.1"/>
    </source>
</evidence>
<keyword evidence="3" id="KW-1185">Reference proteome</keyword>
<protein>
    <submittedName>
        <fullName evidence="2">Uncharacterized protein</fullName>
    </submittedName>
</protein>